<gene>
    <name evidence="1" type="ORF">AC579_5447</name>
</gene>
<keyword evidence="2" id="KW-1185">Reference proteome</keyword>
<sequence>MVEDTAMSLMRFAGEELASNYPELKSWSGTLRFLSLRCTSTTKPLITRFVRLMCIPRLIKYFYTARHDLGMAELLCPAIASFLQDVRSQTKQLEKSLDQSKNVFLVLDSIPSDLLPGNDNEDKLSSKDHTRRRPEFLMRLLDFCKTGELPMWLVSAAQNYSDIFEIIGDEPACASEFYLDEMQRLEHTWKTVSAKHTYWRYESDASDIAIRNAIGLYRSAVEITRVSSKLADGPMVAYEKAQAKLDPLHKEHLQSSMRKGIRQCVNKPLGSLAILPCAPGMALWVAKGHWHTLRTTSANDGGIMVAMGHLYSACRRPGLMHTQLHDMEAILAFQKIQSPVSSKASSNSDIRSLFRQYIVALGVPANKFANGQTPQCPESKDVLLRGRKLIPTCEMMMAFNERVKQDRN</sequence>
<dbReference type="EMBL" id="LFZO01000620">
    <property type="protein sequence ID" value="KXT02624.1"/>
    <property type="molecule type" value="Genomic_DNA"/>
</dbReference>
<dbReference type="STRING" id="113226.A0A139HJF4"/>
<dbReference type="Proteomes" id="UP000073492">
    <property type="component" value="Unassembled WGS sequence"/>
</dbReference>
<evidence type="ECO:0000313" key="2">
    <source>
        <dbReference type="Proteomes" id="UP000073492"/>
    </source>
</evidence>
<proteinExistence type="predicted"/>
<accession>A0A139HJF4</accession>
<name>A0A139HJF4_9PEZI</name>
<comment type="caution">
    <text evidence="1">The sequence shown here is derived from an EMBL/GenBank/DDBJ whole genome shotgun (WGS) entry which is preliminary data.</text>
</comment>
<evidence type="ECO:0000313" key="1">
    <source>
        <dbReference type="EMBL" id="KXT02624.1"/>
    </source>
</evidence>
<dbReference type="AlphaFoldDB" id="A0A139HJF4"/>
<reference evidence="1 2" key="1">
    <citation type="submission" date="2015-07" db="EMBL/GenBank/DDBJ databases">
        <title>Comparative genomics of the Sigatoka disease complex on banana suggests a link between parallel evolutionary changes in Pseudocercospora fijiensis and Pseudocercospora eumusae and increased virulence on the banana host.</title>
        <authorList>
            <person name="Chang T.-C."/>
            <person name="Salvucci A."/>
            <person name="Crous P.W."/>
            <person name="Stergiopoulos I."/>
        </authorList>
    </citation>
    <scope>NUCLEOTIDE SEQUENCE [LARGE SCALE GENOMIC DNA]</scope>
    <source>
        <strain evidence="1 2">CBS 116634</strain>
    </source>
</reference>
<protein>
    <submittedName>
        <fullName evidence="1">Uncharacterized protein</fullName>
    </submittedName>
</protein>
<dbReference type="OrthoDB" id="3650886at2759"/>
<organism evidence="1 2">
    <name type="scientific">Pseudocercospora musae</name>
    <dbReference type="NCBI Taxonomy" id="113226"/>
    <lineage>
        <taxon>Eukaryota</taxon>
        <taxon>Fungi</taxon>
        <taxon>Dikarya</taxon>
        <taxon>Ascomycota</taxon>
        <taxon>Pezizomycotina</taxon>
        <taxon>Dothideomycetes</taxon>
        <taxon>Dothideomycetidae</taxon>
        <taxon>Mycosphaerellales</taxon>
        <taxon>Mycosphaerellaceae</taxon>
        <taxon>Pseudocercospora</taxon>
    </lineage>
</organism>